<evidence type="ECO:0000313" key="2">
    <source>
        <dbReference type="Proteomes" id="UP000193487"/>
    </source>
</evidence>
<sequence>MTFIFNALGGARDRVTNLLHGVWLGHPLHAALASMATGSIGTTVALDAVREIRVLAGRPVFELHDVSRFARRALAVGVLANIGAAVTGVTDW</sequence>
<comment type="caution">
    <text evidence="1">The sequence shown here is derived from an EMBL/GenBank/DDBJ whole genome shotgun (WGS) entry which is preliminary data.</text>
</comment>
<accession>A0A1X1Y9E8</accession>
<dbReference type="Proteomes" id="UP000193487">
    <property type="component" value="Unassembled WGS sequence"/>
</dbReference>
<dbReference type="AlphaFoldDB" id="A0A1X1Y9E8"/>
<evidence type="ECO:0000313" key="1">
    <source>
        <dbReference type="EMBL" id="ORW07685.1"/>
    </source>
</evidence>
<gene>
    <name evidence="1" type="ORF">AWC14_24530</name>
</gene>
<protein>
    <submittedName>
        <fullName evidence="1">Uncharacterized protein</fullName>
    </submittedName>
</protein>
<proteinExistence type="predicted"/>
<keyword evidence="2" id="KW-1185">Reference proteome</keyword>
<name>A0A1X1Y9E8_9MYCO</name>
<organism evidence="1 2">
    <name type="scientific">Mycobacterium kyorinense</name>
    <dbReference type="NCBI Taxonomy" id="487514"/>
    <lineage>
        <taxon>Bacteria</taxon>
        <taxon>Bacillati</taxon>
        <taxon>Actinomycetota</taxon>
        <taxon>Actinomycetes</taxon>
        <taxon>Mycobacteriales</taxon>
        <taxon>Mycobacteriaceae</taxon>
        <taxon>Mycobacterium</taxon>
    </lineage>
</organism>
<dbReference type="EMBL" id="LQPE01000042">
    <property type="protein sequence ID" value="ORW07685.1"/>
    <property type="molecule type" value="Genomic_DNA"/>
</dbReference>
<reference evidence="1 2" key="1">
    <citation type="submission" date="2016-01" db="EMBL/GenBank/DDBJ databases">
        <title>The new phylogeny of the genus Mycobacterium.</title>
        <authorList>
            <person name="Tarcisio F."/>
            <person name="Conor M."/>
            <person name="Antonella G."/>
            <person name="Elisabetta G."/>
            <person name="Giulia F.S."/>
            <person name="Sara T."/>
            <person name="Anna F."/>
            <person name="Clotilde B."/>
            <person name="Roberto B."/>
            <person name="Veronica D.S."/>
            <person name="Fabio R."/>
            <person name="Monica P."/>
            <person name="Olivier J."/>
            <person name="Enrico T."/>
            <person name="Nicola S."/>
        </authorList>
    </citation>
    <scope>NUCLEOTIDE SEQUENCE [LARGE SCALE GENOMIC DNA]</scope>
    <source>
        <strain evidence="1 2">DSM 45166</strain>
    </source>
</reference>